<dbReference type="InterPro" id="IPR012093">
    <property type="entry name" value="Pirin"/>
</dbReference>
<keyword evidence="5" id="KW-1185">Reference proteome</keyword>
<feature type="domain" description="Pirin N-terminal" evidence="3">
    <location>
        <begin position="54"/>
        <end position="119"/>
    </location>
</feature>
<sequence length="222" mass="24961">MQILHRDSLQRGGFAGLTETRLIKDNKIGGDNSTWNGIGNFIYLADARYLPYGETHMHPHHEVDVITIMLEGRLTHEGSLKDGQSMVENQVQVQRAGGEGFEHNEVNPDNKGNRLLQLWALPETAGEPADYKFYHLNNHELNRVYGGEKSQSETFDSHTVIEVGMLKKNKVITKKGQYLAYITNGEAKINDLTVTDGDLIRGNDFNFVVVSDELHLTLITVE</sequence>
<dbReference type="PANTHER" id="PTHR43212:SF3">
    <property type="entry name" value="QUERCETIN 2,3-DIOXYGENASE"/>
    <property type="match status" value="1"/>
</dbReference>
<dbReference type="Proteomes" id="UP000198862">
    <property type="component" value="Unassembled WGS sequence"/>
</dbReference>
<dbReference type="EMBL" id="FOLO01000063">
    <property type="protein sequence ID" value="SFD50353.1"/>
    <property type="molecule type" value="Genomic_DNA"/>
</dbReference>
<dbReference type="STRING" id="1123010.SAMN02745724_04703"/>
<dbReference type="InterPro" id="IPR014710">
    <property type="entry name" value="RmlC-like_jellyroll"/>
</dbReference>
<protein>
    <recommendedName>
        <fullName evidence="3">Pirin N-terminal domain-containing protein</fullName>
    </recommendedName>
</protein>
<evidence type="ECO:0000256" key="2">
    <source>
        <dbReference type="RuleBase" id="RU003457"/>
    </source>
</evidence>
<gene>
    <name evidence="4" type="ORF">SAMN02745724_04703</name>
</gene>
<accession>A0A1I1T2C0</accession>
<evidence type="ECO:0000313" key="4">
    <source>
        <dbReference type="EMBL" id="SFD50353.1"/>
    </source>
</evidence>
<dbReference type="RefSeq" id="WP_091990555.1">
    <property type="nucleotide sequence ID" value="NZ_FOLO01000063.1"/>
</dbReference>
<dbReference type="InterPro" id="IPR003829">
    <property type="entry name" value="Pirin_N_dom"/>
</dbReference>
<dbReference type="Pfam" id="PF02678">
    <property type="entry name" value="Pirin"/>
    <property type="match status" value="1"/>
</dbReference>
<organism evidence="4 5">
    <name type="scientific">Pseudoalteromonas denitrificans DSM 6059</name>
    <dbReference type="NCBI Taxonomy" id="1123010"/>
    <lineage>
        <taxon>Bacteria</taxon>
        <taxon>Pseudomonadati</taxon>
        <taxon>Pseudomonadota</taxon>
        <taxon>Gammaproteobacteria</taxon>
        <taxon>Alteromonadales</taxon>
        <taxon>Pseudoalteromonadaceae</taxon>
        <taxon>Pseudoalteromonas</taxon>
    </lineage>
</organism>
<dbReference type="InterPro" id="IPR011051">
    <property type="entry name" value="RmlC_Cupin_sf"/>
</dbReference>
<reference evidence="4 5" key="1">
    <citation type="submission" date="2016-10" db="EMBL/GenBank/DDBJ databases">
        <authorList>
            <person name="de Groot N.N."/>
        </authorList>
    </citation>
    <scope>NUCLEOTIDE SEQUENCE [LARGE SCALE GENOMIC DNA]</scope>
    <source>
        <strain evidence="4 5">DSM 6059</strain>
    </source>
</reference>
<proteinExistence type="inferred from homology"/>
<name>A0A1I1T2C0_9GAMM</name>
<evidence type="ECO:0000259" key="3">
    <source>
        <dbReference type="Pfam" id="PF02678"/>
    </source>
</evidence>
<dbReference type="PANTHER" id="PTHR43212">
    <property type="entry name" value="QUERCETIN 2,3-DIOXYGENASE"/>
    <property type="match status" value="1"/>
</dbReference>
<dbReference type="Gene3D" id="2.60.120.10">
    <property type="entry name" value="Jelly Rolls"/>
    <property type="match status" value="1"/>
</dbReference>
<comment type="similarity">
    <text evidence="1 2">Belongs to the pirin family.</text>
</comment>
<dbReference type="OrthoDB" id="321327at2"/>
<dbReference type="SUPFAM" id="SSF51182">
    <property type="entry name" value="RmlC-like cupins"/>
    <property type="match status" value="1"/>
</dbReference>
<evidence type="ECO:0000256" key="1">
    <source>
        <dbReference type="ARBA" id="ARBA00008416"/>
    </source>
</evidence>
<dbReference type="AlphaFoldDB" id="A0A1I1T2C0"/>
<evidence type="ECO:0000313" key="5">
    <source>
        <dbReference type="Proteomes" id="UP000198862"/>
    </source>
</evidence>